<name>A0A2L2XHN2_9FIRM</name>
<evidence type="ECO:0000256" key="1">
    <source>
        <dbReference type="ARBA" id="ARBA00007118"/>
    </source>
</evidence>
<dbReference type="CDD" id="cd02139">
    <property type="entry name" value="nitroreductase"/>
    <property type="match status" value="1"/>
</dbReference>
<evidence type="ECO:0000256" key="2">
    <source>
        <dbReference type="ARBA" id="ARBA00023002"/>
    </source>
</evidence>
<keyword evidence="5" id="KW-1185">Reference proteome</keyword>
<dbReference type="InterPro" id="IPR000415">
    <property type="entry name" value="Nitroreductase-like"/>
</dbReference>
<dbReference type="PANTHER" id="PTHR43673:SF10">
    <property type="entry name" value="NADH DEHYDROGENASE_NAD(P)H NITROREDUCTASE XCC3605-RELATED"/>
    <property type="match status" value="1"/>
</dbReference>
<dbReference type="SUPFAM" id="SSF55469">
    <property type="entry name" value="FMN-dependent nitroreductase-like"/>
    <property type="match status" value="1"/>
</dbReference>
<evidence type="ECO:0000313" key="4">
    <source>
        <dbReference type="EMBL" id="GBF35213.1"/>
    </source>
</evidence>
<gene>
    <name evidence="4" type="ORF">DCCM_4336</name>
</gene>
<dbReference type="EMBL" id="BFAV01000157">
    <property type="protein sequence ID" value="GBF35213.1"/>
    <property type="molecule type" value="Genomic_DNA"/>
</dbReference>
<dbReference type="Pfam" id="PF00881">
    <property type="entry name" value="Nitroreductase"/>
    <property type="match status" value="1"/>
</dbReference>
<protein>
    <submittedName>
        <fullName evidence="4">Nitroreductase family protein</fullName>
    </submittedName>
</protein>
<evidence type="ECO:0000259" key="3">
    <source>
        <dbReference type="Pfam" id="PF00881"/>
    </source>
</evidence>
<organism evidence="4 5">
    <name type="scientific">Desulfocucumis palustris</name>
    <dbReference type="NCBI Taxonomy" id="1898651"/>
    <lineage>
        <taxon>Bacteria</taxon>
        <taxon>Bacillati</taxon>
        <taxon>Bacillota</taxon>
        <taxon>Clostridia</taxon>
        <taxon>Eubacteriales</taxon>
        <taxon>Desulfocucumaceae</taxon>
        <taxon>Desulfocucumis</taxon>
    </lineage>
</organism>
<evidence type="ECO:0000313" key="5">
    <source>
        <dbReference type="Proteomes" id="UP000239549"/>
    </source>
</evidence>
<dbReference type="Gene3D" id="3.40.109.10">
    <property type="entry name" value="NADH Oxidase"/>
    <property type="match status" value="1"/>
</dbReference>
<dbReference type="OrthoDB" id="9812105at2"/>
<sequence>MEFIDVVKKRRSIRAYKPDPVELEKISAILEAARQAPSWKNLQCWRFMVIGSREKREAITTAFSPQNPGAKALVQAPVIIVLCANPVESENWQNKDFYMLDAGLAMEHLVLAATDQGLATCWQGLYDEGKLREVLGVPGEFRIVALTPLGYPAQERDPRPRKAMEQIAFGEQWGEPWKG</sequence>
<feature type="domain" description="Nitroreductase" evidence="3">
    <location>
        <begin position="7"/>
        <end position="151"/>
    </location>
</feature>
<dbReference type="PANTHER" id="PTHR43673">
    <property type="entry name" value="NAD(P)H NITROREDUCTASE YDGI-RELATED"/>
    <property type="match status" value="1"/>
</dbReference>
<dbReference type="GO" id="GO:0016491">
    <property type="term" value="F:oxidoreductase activity"/>
    <property type="evidence" value="ECO:0007669"/>
    <property type="project" value="UniProtKB-KW"/>
</dbReference>
<dbReference type="InterPro" id="IPR029479">
    <property type="entry name" value="Nitroreductase"/>
</dbReference>
<proteinExistence type="inferred from homology"/>
<comment type="similarity">
    <text evidence="1">Belongs to the nitroreductase family.</text>
</comment>
<dbReference type="Proteomes" id="UP000239549">
    <property type="component" value="Unassembled WGS sequence"/>
</dbReference>
<dbReference type="RefSeq" id="WP_104373302.1">
    <property type="nucleotide sequence ID" value="NZ_BFAV01000157.1"/>
</dbReference>
<comment type="caution">
    <text evidence="4">The sequence shown here is derived from an EMBL/GenBank/DDBJ whole genome shotgun (WGS) entry which is preliminary data.</text>
</comment>
<dbReference type="AlphaFoldDB" id="A0A2L2XHN2"/>
<reference evidence="5" key="1">
    <citation type="submission" date="2018-02" db="EMBL/GenBank/DDBJ databases">
        <title>Genome sequence of Desulfocucumis palustris strain NAW-5.</title>
        <authorList>
            <person name="Watanabe M."/>
            <person name="Kojima H."/>
            <person name="Fukui M."/>
        </authorList>
    </citation>
    <scope>NUCLEOTIDE SEQUENCE [LARGE SCALE GENOMIC DNA]</scope>
    <source>
        <strain evidence="5">NAW-5</strain>
    </source>
</reference>
<accession>A0A2L2XHN2</accession>
<keyword evidence="2" id="KW-0560">Oxidoreductase</keyword>